<evidence type="ECO:0000259" key="2">
    <source>
        <dbReference type="PROSITE" id="PS51480"/>
    </source>
</evidence>
<feature type="compositionally biased region" description="Basic and acidic residues" evidence="1">
    <location>
        <begin position="300"/>
        <end position="320"/>
    </location>
</feature>
<dbReference type="Proteomes" id="UP000561011">
    <property type="component" value="Unassembled WGS sequence"/>
</dbReference>
<feature type="compositionally biased region" description="Low complexity" evidence="1">
    <location>
        <begin position="281"/>
        <end position="296"/>
    </location>
</feature>
<dbReference type="InterPro" id="IPR033470">
    <property type="entry name" value="FakA-like_C"/>
</dbReference>
<feature type="region of interest" description="Disordered" evidence="1">
    <location>
        <begin position="361"/>
        <end position="382"/>
    </location>
</feature>
<protein>
    <submittedName>
        <fullName evidence="3">DAK2 domain-containing protein</fullName>
    </submittedName>
</protein>
<feature type="compositionally biased region" description="Basic and acidic residues" evidence="1">
    <location>
        <begin position="327"/>
        <end position="340"/>
    </location>
</feature>
<dbReference type="SUPFAM" id="SSF101473">
    <property type="entry name" value="DhaL-like"/>
    <property type="match status" value="1"/>
</dbReference>
<accession>A0A853EUW3</accession>
<dbReference type="RefSeq" id="WP_179913192.1">
    <property type="nucleotide sequence ID" value="NZ_JACBYE010000016.1"/>
</dbReference>
<dbReference type="InterPro" id="IPR048394">
    <property type="entry name" value="FakA-like_M"/>
</dbReference>
<dbReference type="InterPro" id="IPR004007">
    <property type="entry name" value="DhaL_dom"/>
</dbReference>
<feature type="domain" description="DhaL" evidence="2">
    <location>
        <begin position="49"/>
        <end position="249"/>
    </location>
</feature>
<feature type="region of interest" description="Disordered" evidence="1">
    <location>
        <begin position="1"/>
        <end position="41"/>
    </location>
</feature>
<evidence type="ECO:0000256" key="1">
    <source>
        <dbReference type="SAM" id="MobiDB-lite"/>
    </source>
</evidence>
<dbReference type="EMBL" id="JACBYE010000016">
    <property type="protein sequence ID" value="NYS93564.1"/>
    <property type="molecule type" value="Genomic_DNA"/>
</dbReference>
<dbReference type="Pfam" id="PF13684">
    <property type="entry name" value="FakA-like_C"/>
    <property type="match status" value="1"/>
</dbReference>
<dbReference type="PANTHER" id="PTHR33434:SF4">
    <property type="entry name" value="PHOSPHATASE PROTEIN"/>
    <property type="match status" value="1"/>
</dbReference>
<name>A0A853EUW3_9MICO</name>
<dbReference type="SMART" id="SM01120">
    <property type="entry name" value="Dak2"/>
    <property type="match status" value="1"/>
</dbReference>
<sequence length="709" mass="70988">MGTRGSGADELRDPADDGASPRDPAGDDGPAGPVAPLGSDRPGDVVGLEVVLRWADGAAEVLERARPVLDRANVFPVPDADTGTNLAATLRAARDAAVASAASDAPSADRVLHAFARGALVGARGSSGVILSEFLRGLAGAAPSSTGSAGTVTDATRLARAIDRGARRAVAAVVDPRPGTMLTAARGAADAALEAAAGGGDLVQTVESARTGASQALRRSVDELDVLRAAGVLDAGAYGFVLLLDALAAALGPDLESAADRVSVGHGTIVLMDSLAVADAPAGSGTSAGTGSDTGARPPGGDDLHGSRTSPDDHERDGRPGECVGHGNREIKSNHTNHGEHHAVDGEFELMCVVRHAVRRTPTQASGDPEGAAAALERPSGSVDSLGVSDGIDGLDVSDALAAVAPALRSGLQQVGDSVVVVGGADHEVADVSGDLHGLWQVHVHTDHPLEALRVLERWDVGPVVVRCLSHQVSAVSTRAAGASAPVGVVACTASPGLVMDLARSGAVVVLRGDGEIERSDLLRAVHETDAEHVVVLPADEQTLAVARTLADLSHPQTTVVDSTSDLHVVAALSAWVVGTTAPSADLAAALAPVVDAVGAVRAVRLDASRPTGVLDGIDRLLSASAAPGPAAGGAATGPDRAPVATDRATDVASSPALTVLTVLVGDLVPGQVVDDLVSRAEHLVPGVEVVVLPSGRRSTALVIGAEQQ</sequence>
<reference evidence="3 4" key="1">
    <citation type="submission" date="2020-07" db="EMBL/GenBank/DDBJ databases">
        <title>MOT database genomes.</title>
        <authorList>
            <person name="Joseph S."/>
            <person name="Aduse-Opoku J."/>
            <person name="Hashim A."/>
            <person name="Wade W."/>
            <person name="Curtis M."/>
        </authorList>
    </citation>
    <scope>NUCLEOTIDE SEQUENCE [LARGE SCALE GENOMIC DNA]</scope>
    <source>
        <strain evidence="3 4">DSM 100099</strain>
    </source>
</reference>
<evidence type="ECO:0000313" key="3">
    <source>
        <dbReference type="EMBL" id="NYS93564.1"/>
    </source>
</evidence>
<organism evidence="3 4">
    <name type="scientific">Sanguibacter inulinus</name>
    <dbReference type="NCBI Taxonomy" id="60922"/>
    <lineage>
        <taxon>Bacteria</taxon>
        <taxon>Bacillati</taxon>
        <taxon>Actinomycetota</taxon>
        <taxon>Actinomycetes</taxon>
        <taxon>Micrococcales</taxon>
        <taxon>Sanguibacteraceae</taxon>
        <taxon>Sanguibacter</taxon>
    </lineage>
</organism>
<dbReference type="Gene3D" id="1.25.40.340">
    <property type="match status" value="1"/>
</dbReference>
<dbReference type="InterPro" id="IPR050270">
    <property type="entry name" value="DegV_domain_contain"/>
</dbReference>
<dbReference type="Pfam" id="PF02734">
    <property type="entry name" value="Dak2"/>
    <property type="match status" value="1"/>
</dbReference>
<dbReference type="PANTHER" id="PTHR33434">
    <property type="entry name" value="DEGV DOMAIN-CONTAINING PROTEIN DR_1986-RELATED"/>
    <property type="match status" value="1"/>
</dbReference>
<proteinExistence type="predicted"/>
<dbReference type="PROSITE" id="PS51480">
    <property type="entry name" value="DHAL"/>
    <property type="match status" value="1"/>
</dbReference>
<gene>
    <name evidence="3" type="ORF">HZZ10_08505</name>
</gene>
<dbReference type="AlphaFoldDB" id="A0A853EUW3"/>
<dbReference type="InterPro" id="IPR036117">
    <property type="entry name" value="DhaL_dom_sf"/>
</dbReference>
<feature type="region of interest" description="Disordered" evidence="1">
    <location>
        <begin position="281"/>
        <end position="340"/>
    </location>
</feature>
<evidence type="ECO:0000313" key="4">
    <source>
        <dbReference type="Proteomes" id="UP000561011"/>
    </source>
</evidence>
<dbReference type="Pfam" id="PF21645">
    <property type="entry name" value="FakA-like_M"/>
    <property type="match status" value="1"/>
</dbReference>
<dbReference type="GO" id="GO:0006071">
    <property type="term" value="P:glycerol metabolic process"/>
    <property type="evidence" value="ECO:0007669"/>
    <property type="project" value="InterPro"/>
</dbReference>
<comment type="caution">
    <text evidence="3">The sequence shown here is derived from an EMBL/GenBank/DDBJ whole genome shotgun (WGS) entry which is preliminary data.</text>
</comment>
<keyword evidence="4" id="KW-1185">Reference proteome</keyword>
<dbReference type="SMART" id="SM01121">
    <property type="entry name" value="Dak1_2"/>
    <property type="match status" value="1"/>
</dbReference>
<dbReference type="GO" id="GO:0004371">
    <property type="term" value="F:glycerone kinase activity"/>
    <property type="evidence" value="ECO:0007669"/>
    <property type="project" value="InterPro"/>
</dbReference>